<feature type="region of interest" description="Disordered" evidence="1">
    <location>
        <begin position="1"/>
        <end position="87"/>
    </location>
</feature>
<reference evidence="2" key="1">
    <citation type="submission" date="2022-07" db="EMBL/GenBank/DDBJ databases">
        <title>Genome Sequence of Leucocoprinus birnbaumii.</title>
        <authorList>
            <person name="Buettner E."/>
        </authorList>
    </citation>
    <scope>NUCLEOTIDE SEQUENCE</scope>
    <source>
        <strain evidence="2">VT141</strain>
    </source>
</reference>
<feature type="compositionally biased region" description="Acidic residues" evidence="1">
    <location>
        <begin position="71"/>
        <end position="85"/>
    </location>
</feature>
<comment type="caution">
    <text evidence="2">The sequence shown here is derived from an EMBL/GenBank/DDBJ whole genome shotgun (WGS) entry which is preliminary data.</text>
</comment>
<dbReference type="EMBL" id="JANIEX010000231">
    <property type="protein sequence ID" value="KAJ3570562.1"/>
    <property type="molecule type" value="Genomic_DNA"/>
</dbReference>
<organism evidence="2 3">
    <name type="scientific">Leucocoprinus birnbaumii</name>
    <dbReference type="NCBI Taxonomy" id="56174"/>
    <lineage>
        <taxon>Eukaryota</taxon>
        <taxon>Fungi</taxon>
        <taxon>Dikarya</taxon>
        <taxon>Basidiomycota</taxon>
        <taxon>Agaricomycotina</taxon>
        <taxon>Agaricomycetes</taxon>
        <taxon>Agaricomycetidae</taxon>
        <taxon>Agaricales</taxon>
        <taxon>Agaricineae</taxon>
        <taxon>Agaricaceae</taxon>
        <taxon>Leucocoprinus</taxon>
    </lineage>
</organism>
<dbReference type="AlphaFoldDB" id="A0AAD5VUX5"/>
<evidence type="ECO:0000313" key="2">
    <source>
        <dbReference type="EMBL" id="KAJ3570562.1"/>
    </source>
</evidence>
<keyword evidence="3" id="KW-1185">Reference proteome</keyword>
<feature type="compositionally biased region" description="Low complexity" evidence="1">
    <location>
        <begin position="58"/>
        <end position="70"/>
    </location>
</feature>
<name>A0AAD5VUX5_9AGAR</name>
<feature type="compositionally biased region" description="Low complexity" evidence="1">
    <location>
        <begin position="16"/>
        <end position="30"/>
    </location>
</feature>
<evidence type="ECO:0000313" key="3">
    <source>
        <dbReference type="Proteomes" id="UP001213000"/>
    </source>
</evidence>
<feature type="compositionally biased region" description="Acidic residues" evidence="1">
    <location>
        <begin position="41"/>
        <end position="50"/>
    </location>
</feature>
<evidence type="ECO:0000256" key="1">
    <source>
        <dbReference type="SAM" id="MobiDB-lite"/>
    </source>
</evidence>
<protein>
    <submittedName>
        <fullName evidence="2">Uncharacterized protein</fullName>
    </submittedName>
</protein>
<proteinExistence type="predicted"/>
<sequence length="241" mass="26619">MATGTRKLAAKKKGASRVPSPSPVAGPSSSLRELDTLVAEDNSEDVELEDPASVNKSLLPPAETTLPELPESSDSEPVSDSDSDSDYPIMNTLATTSLPHGLVYPAGAYPYIPEMSESKFTPLLFLEYQRIVEDHAAGLRHPPTDGKALLKAVKASFNQNMAISCFVASLGNTLSGKTFVEFVDLMRERFLEKDWDTKLRVEMREMKMKDTERFMDWLQPMLSKNNCLQGTKSHFDTSSLL</sequence>
<dbReference type="Proteomes" id="UP001213000">
    <property type="component" value="Unassembled WGS sequence"/>
</dbReference>
<accession>A0AAD5VUX5</accession>
<gene>
    <name evidence="2" type="ORF">NP233_g4320</name>
</gene>